<dbReference type="AlphaFoldDB" id="A0A2Z7AVK4"/>
<sequence>MSVSFWRFIPYVGWCSCISACFCRLCVVCLLRETIKPEYKITPPPPLLPQLGDIPRSNFHFDFEFERNVISAVKENPNWSKLGVENFMNKPTEAASSRSSHVSFALSVRFSK</sequence>
<keyword evidence="2" id="KW-1185">Reference proteome</keyword>
<gene>
    <name evidence="1" type="ORF">F511_07262</name>
</gene>
<evidence type="ECO:0000313" key="2">
    <source>
        <dbReference type="Proteomes" id="UP000250235"/>
    </source>
</evidence>
<evidence type="ECO:0000313" key="1">
    <source>
        <dbReference type="EMBL" id="KZV25378.1"/>
    </source>
</evidence>
<organism evidence="1 2">
    <name type="scientific">Dorcoceras hygrometricum</name>
    <dbReference type="NCBI Taxonomy" id="472368"/>
    <lineage>
        <taxon>Eukaryota</taxon>
        <taxon>Viridiplantae</taxon>
        <taxon>Streptophyta</taxon>
        <taxon>Embryophyta</taxon>
        <taxon>Tracheophyta</taxon>
        <taxon>Spermatophyta</taxon>
        <taxon>Magnoliopsida</taxon>
        <taxon>eudicotyledons</taxon>
        <taxon>Gunneridae</taxon>
        <taxon>Pentapetalae</taxon>
        <taxon>asterids</taxon>
        <taxon>lamiids</taxon>
        <taxon>Lamiales</taxon>
        <taxon>Gesneriaceae</taxon>
        <taxon>Didymocarpoideae</taxon>
        <taxon>Trichosporeae</taxon>
        <taxon>Loxocarpinae</taxon>
        <taxon>Dorcoceras</taxon>
    </lineage>
</organism>
<dbReference type="OrthoDB" id="2018023at2759"/>
<dbReference type="Proteomes" id="UP000250235">
    <property type="component" value="Unassembled WGS sequence"/>
</dbReference>
<accession>A0A2Z7AVK4</accession>
<dbReference type="EMBL" id="KV011879">
    <property type="protein sequence ID" value="KZV25378.1"/>
    <property type="molecule type" value="Genomic_DNA"/>
</dbReference>
<name>A0A2Z7AVK4_9LAMI</name>
<reference evidence="1 2" key="1">
    <citation type="journal article" date="2015" name="Proc. Natl. Acad. Sci. U.S.A.">
        <title>The resurrection genome of Boea hygrometrica: A blueprint for survival of dehydration.</title>
        <authorList>
            <person name="Xiao L."/>
            <person name="Yang G."/>
            <person name="Zhang L."/>
            <person name="Yang X."/>
            <person name="Zhao S."/>
            <person name="Ji Z."/>
            <person name="Zhou Q."/>
            <person name="Hu M."/>
            <person name="Wang Y."/>
            <person name="Chen M."/>
            <person name="Xu Y."/>
            <person name="Jin H."/>
            <person name="Xiao X."/>
            <person name="Hu G."/>
            <person name="Bao F."/>
            <person name="Hu Y."/>
            <person name="Wan P."/>
            <person name="Li L."/>
            <person name="Deng X."/>
            <person name="Kuang T."/>
            <person name="Xiang C."/>
            <person name="Zhu J.K."/>
            <person name="Oliver M.J."/>
            <person name="He Y."/>
        </authorList>
    </citation>
    <scope>NUCLEOTIDE SEQUENCE [LARGE SCALE GENOMIC DNA]</scope>
    <source>
        <strain evidence="2">cv. XS01</strain>
    </source>
</reference>
<proteinExistence type="predicted"/>
<protein>
    <submittedName>
        <fullName evidence="1">Uncharacterized protein</fullName>
    </submittedName>
</protein>